<keyword evidence="1" id="KW-1133">Transmembrane helix</keyword>
<name>A0A366DWE3_9NOCA</name>
<dbReference type="OrthoDB" id="4505771at2"/>
<keyword evidence="1" id="KW-0472">Membrane</keyword>
<feature type="transmembrane region" description="Helical" evidence="1">
    <location>
        <begin position="181"/>
        <end position="198"/>
    </location>
</feature>
<keyword evidence="1" id="KW-0812">Transmembrane</keyword>
<sequence length="454" mass="47572">MTAISEVALIAGALAALVAAALTLPGVVRVLLIAQAIYWGMSYVARPIVLLWVRPDPRFGDNIADPRLARLGYGPGLELVLQPVVFGLWLYAGVIVAYAVWARSRRTEPTPRILDDPVFVPTLWALYALGTLARLAAVATGSAGQAGEVESASPVLSLAATLATVGAVGLIVFARPVRAGAPAALILVLMAGELWWTVSIESKTPIMGAALAVAVRFALTGWTRRKIAAITVLSVAGVGGFGWLQSLKATPFLRAESAATDAAYPPAVQPFLSLLRRFDLLEAATDAAYRGPSSWLSAGEVAQHAVLSLIPGQLLGVEKFQSGTAWASEVRGASVDMSQISVSLAEGNVNEGYVLAGYPGVALGVLFTAALLLAWSRAIYARNLVVVVMAVALIEVPVVFERGMLGSVETVGKYLQTIVLVVAVYFVVAAVRTDRVPAPAPRTAPVLSAGRKHP</sequence>
<feature type="transmembrane region" description="Helical" evidence="1">
    <location>
        <begin position="412"/>
        <end position="431"/>
    </location>
</feature>
<dbReference type="STRING" id="1210090.GCA_001613185_04467"/>
<evidence type="ECO:0000313" key="3">
    <source>
        <dbReference type="Proteomes" id="UP000252586"/>
    </source>
</evidence>
<gene>
    <name evidence="2" type="ORF">DFR74_102819</name>
</gene>
<dbReference type="AlphaFoldDB" id="A0A366DWE3"/>
<reference evidence="2 3" key="1">
    <citation type="submission" date="2018-06" db="EMBL/GenBank/DDBJ databases">
        <title>Genomic Encyclopedia of Type Strains, Phase IV (KMG-IV): sequencing the most valuable type-strain genomes for metagenomic binning, comparative biology and taxonomic classification.</title>
        <authorList>
            <person name="Goeker M."/>
        </authorList>
    </citation>
    <scope>NUCLEOTIDE SEQUENCE [LARGE SCALE GENOMIC DNA]</scope>
    <source>
        <strain evidence="2 3">DSM 44599</strain>
    </source>
</reference>
<feature type="transmembrane region" description="Helical" evidence="1">
    <location>
        <begin position="380"/>
        <end position="400"/>
    </location>
</feature>
<evidence type="ECO:0008006" key="4">
    <source>
        <dbReference type="Google" id="ProtNLM"/>
    </source>
</evidence>
<feature type="transmembrane region" description="Helical" evidence="1">
    <location>
        <begin position="122"/>
        <end position="143"/>
    </location>
</feature>
<feature type="transmembrane region" description="Helical" evidence="1">
    <location>
        <begin position="353"/>
        <end position="373"/>
    </location>
</feature>
<evidence type="ECO:0000313" key="2">
    <source>
        <dbReference type="EMBL" id="RBO94396.1"/>
    </source>
</evidence>
<protein>
    <recommendedName>
        <fullName evidence="4">O-antigen polysaccharide polymerase Wzy-like protein</fullName>
    </recommendedName>
</protein>
<organism evidence="2 3">
    <name type="scientific">Nocardia puris</name>
    <dbReference type="NCBI Taxonomy" id="208602"/>
    <lineage>
        <taxon>Bacteria</taxon>
        <taxon>Bacillati</taxon>
        <taxon>Actinomycetota</taxon>
        <taxon>Actinomycetes</taxon>
        <taxon>Mycobacteriales</taxon>
        <taxon>Nocardiaceae</taxon>
        <taxon>Nocardia</taxon>
    </lineage>
</organism>
<feature type="transmembrane region" description="Helical" evidence="1">
    <location>
        <begin position="227"/>
        <end position="244"/>
    </location>
</feature>
<evidence type="ECO:0000256" key="1">
    <source>
        <dbReference type="SAM" id="Phobius"/>
    </source>
</evidence>
<dbReference type="Proteomes" id="UP000252586">
    <property type="component" value="Unassembled WGS sequence"/>
</dbReference>
<comment type="caution">
    <text evidence="2">The sequence shown here is derived from an EMBL/GenBank/DDBJ whole genome shotgun (WGS) entry which is preliminary data.</text>
</comment>
<keyword evidence="3" id="KW-1185">Reference proteome</keyword>
<proteinExistence type="predicted"/>
<feature type="transmembrane region" description="Helical" evidence="1">
    <location>
        <begin position="155"/>
        <end position="174"/>
    </location>
</feature>
<dbReference type="EMBL" id="QNRE01000002">
    <property type="protein sequence ID" value="RBO94396.1"/>
    <property type="molecule type" value="Genomic_DNA"/>
</dbReference>
<feature type="transmembrane region" description="Helical" evidence="1">
    <location>
        <begin position="204"/>
        <end position="222"/>
    </location>
</feature>
<dbReference type="RefSeq" id="WP_067511160.1">
    <property type="nucleotide sequence ID" value="NZ_QNRE01000002.1"/>
</dbReference>
<feature type="transmembrane region" description="Helical" evidence="1">
    <location>
        <begin position="80"/>
        <end position="101"/>
    </location>
</feature>
<accession>A0A366DWE3</accession>